<evidence type="ECO:0000256" key="1">
    <source>
        <dbReference type="SAM" id="Coils"/>
    </source>
</evidence>
<evidence type="ECO:0000313" key="4">
    <source>
        <dbReference type="Proteomes" id="UP000020773"/>
    </source>
</evidence>
<feature type="transmembrane region" description="Helical" evidence="2">
    <location>
        <begin position="363"/>
        <end position="383"/>
    </location>
</feature>
<dbReference type="EMBL" id="JGDB01000271">
    <property type="protein sequence ID" value="EXY88743.1"/>
    <property type="molecule type" value="Genomic_DNA"/>
</dbReference>
<sequence length="625" mass="72131">MKSSYICCVLLFVLFLVSCTDGRSEGQVARLLRQAEMCMEECPDSALVYLHQIPDPEKLTGENQADYCLLLTQAMDKNDLPLSSDSLIQIAVGYYSNGKDRLKKGKASFYLGRVKSSRGMLEDAQKYFLEALSILDVTDNLKYQALVRNHLGQLYMNLDLYQDALIMNSQSVSLFQQLTDTANLVYAERDMGRIYLLEGRQDSASLYYQQAINDALSYSKSDIYKDIVSEWGQISMYLEMSPSAEQMLLSNLESDLVLDKTPVCLSLGIYYLSNKLYSKAEGYLLKAAASSRPYTRVSAYKYLGHLETRNLDLIYWDQYEQALDSLERQNLAYAVKEIQEKYNNAALQAHTFKLENERLHSTISYLSVILLLLSITSVIYVFYMKERRRRQIEKEEFNRNMKAHEQERARLLAELSDSKLHVEKLEQLKSEQKQSSLEVQEKTNALLEQEKEHSCKISQQLEELKKKWKNQLSINIDLRARNKDLSYKIKSLKDSDMENTPGLYASINLLVRILTCDLSEIKTLKVDDWEGLFQCIDLLYGNSLRKFIDQYQKQHDEELDRRVVAICYFEYIKVKHARQAAILRVSAQALSKRKQRLKIELGVPDMASVGRVVKPVCPSNKKELM</sequence>
<dbReference type="PATRIC" id="fig|1339316.3.peg.4375"/>
<feature type="coiled-coil region" evidence="1">
    <location>
        <begin position="387"/>
        <end position="450"/>
    </location>
</feature>
<gene>
    <name evidence="3" type="ORF">M125_4604</name>
</gene>
<keyword evidence="2" id="KW-1133">Transmembrane helix</keyword>
<keyword evidence="1" id="KW-0175">Coiled coil</keyword>
<dbReference type="Gene3D" id="1.25.40.10">
    <property type="entry name" value="Tetratricopeptide repeat domain"/>
    <property type="match status" value="1"/>
</dbReference>
<dbReference type="SUPFAM" id="SSF48452">
    <property type="entry name" value="TPR-like"/>
    <property type="match status" value="1"/>
</dbReference>
<dbReference type="SMART" id="SM00028">
    <property type="entry name" value="TPR"/>
    <property type="match status" value="4"/>
</dbReference>
<dbReference type="InterPro" id="IPR019734">
    <property type="entry name" value="TPR_rpt"/>
</dbReference>
<dbReference type="AlphaFoldDB" id="A0A015VS53"/>
<proteinExistence type="predicted"/>
<keyword evidence="2" id="KW-0472">Membrane</keyword>
<comment type="caution">
    <text evidence="3">The sequence shown here is derived from an EMBL/GenBank/DDBJ whole genome shotgun (WGS) entry which is preliminary data.</text>
</comment>
<dbReference type="PROSITE" id="PS51257">
    <property type="entry name" value="PROKAR_LIPOPROTEIN"/>
    <property type="match status" value="1"/>
</dbReference>
<evidence type="ECO:0000313" key="3">
    <source>
        <dbReference type="EMBL" id="EXY88743.1"/>
    </source>
</evidence>
<keyword evidence="2" id="KW-0812">Transmembrane</keyword>
<accession>A0A015VS53</accession>
<dbReference type="InterPro" id="IPR011990">
    <property type="entry name" value="TPR-like_helical_dom_sf"/>
</dbReference>
<protein>
    <submittedName>
        <fullName evidence="3">Tetratricopeptide repeat family protein</fullName>
    </submittedName>
</protein>
<organism evidence="3 4">
    <name type="scientific">Bacteroides fragilis str. 3998T(B)3</name>
    <dbReference type="NCBI Taxonomy" id="1339316"/>
    <lineage>
        <taxon>Bacteria</taxon>
        <taxon>Pseudomonadati</taxon>
        <taxon>Bacteroidota</taxon>
        <taxon>Bacteroidia</taxon>
        <taxon>Bacteroidales</taxon>
        <taxon>Bacteroidaceae</taxon>
        <taxon>Bacteroides</taxon>
    </lineage>
</organism>
<name>A0A015VS53_BACFG</name>
<reference evidence="3 4" key="1">
    <citation type="submission" date="2014-02" db="EMBL/GenBank/DDBJ databases">
        <authorList>
            <person name="Sears C."/>
            <person name="Carroll K."/>
            <person name="Sack B.R."/>
            <person name="Qadri F."/>
            <person name="Myers L.L."/>
            <person name="Chung G.-T."/>
            <person name="Escheverria P."/>
            <person name="Fraser C.M."/>
            <person name="Sadzewicz L."/>
            <person name="Shefchek K.A."/>
            <person name="Tallon L."/>
            <person name="Das S.P."/>
            <person name="Daugherty S."/>
            <person name="Mongodin E.F."/>
        </authorList>
    </citation>
    <scope>NUCLEOTIDE SEQUENCE [LARGE SCALE GENOMIC DNA]</scope>
    <source>
        <strain evidence="4">3998T(B)3</strain>
    </source>
</reference>
<dbReference type="Proteomes" id="UP000020773">
    <property type="component" value="Unassembled WGS sequence"/>
</dbReference>
<dbReference type="RefSeq" id="WP_005799080.1">
    <property type="nucleotide sequence ID" value="NZ_JGDB01000271.1"/>
</dbReference>
<evidence type="ECO:0000256" key="2">
    <source>
        <dbReference type="SAM" id="Phobius"/>
    </source>
</evidence>